<dbReference type="GO" id="GO:0016787">
    <property type="term" value="F:hydrolase activity"/>
    <property type="evidence" value="ECO:0007669"/>
    <property type="project" value="UniProtKB-KW"/>
</dbReference>
<comment type="caution">
    <text evidence="1">The sequence shown here is derived from an EMBL/GenBank/DDBJ whole genome shotgun (WGS) entry which is preliminary data.</text>
</comment>
<dbReference type="Gene3D" id="3.40.50.300">
    <property type="entry name" value="P-loop containing nucleotide triphosphate hydrolases"/>
    <property type="match status" value="1"/>
</dbReference>
<evidence type="ECO:0000313" key="2">
    <source>
        <dbReference type="Proteomes" id="UP001194468"/>
    </source>
</evidence>
<dbReference type="Proteomes" id="UP001194468">
    <property type="component" value="Unassembled WGS sequence"/>
</dbReference>
<dbReference type="PANTHER" id="PTHR10285">
    <property type="entry name" value="URIDINE KINASE"/>
    <property type="match status" value="1"/>
</dbReference>
<proteinExistence type="predicted"/>
<name>A0AAD4BNH6_BOLED</name>
<dbReference type="SUPFAM" id="SSF52540">
    <property type="entry name" value="P-loop containing nucleoside triphosphate hydrolases"/>
    <property type="match status" value="1"/>
</dbReference>
<gene>
    <name evidence="1" type="ORF">L210DRAFT_403301</name>
</gene>
<dbReference type="InterPro" id="IPR027417">
    <property type="entry name" value="P-loop_NTPase"/>
</dbReference>
<reference evidence="1" key="2">
    <citation type="journal article" date="2020" name="Nat. Commun.">
        <title>Large-scale genome sequencing of mycorrhizal fungi provides insights into the early evolution of symbiotic traits.</title>
        <authorList>
            <person name="Miyauchi S."/>
            <person name="Kiss E."/>
            <person name="Kuo A."/>
            <person name="Drula E."/>
            <person name="Kohler A."/>
            <person name="Sanchez-Garcia M."/>
            <person name="Morin E."/>
            <person name="Andreopoulos B."/>
            <person name="Barry K.W."/>
            <person name="Bonito G."/>
            <person name="Buee M."/>
            <person name="Carver A."/>
            <person name="Chen C."/>
            <person name="Cichocki N."/>
            <person name="Clum A."/>
            <person name="Culley D."/>
            <person name="Crous P.W."/>
            <person name="Fauchery L."/>
            <person name="Girlanda M."/>
            <person name="Hayes R.D."/>
            <person name="Keri Z."/>
            <person name="LaButti K."/>
            <person name="Lipzen A."/>
            <person name="Lombard V."/>
            <person name="Magnuson J."/>
            <person name="Maillard F."/>
            <person name="Murat C."/>
            <person name="Nolan M."/>
            <person name="Ohm R.A."/>
            <person name="Pangilinan J."/>
            <person name="Pereira M.F."/>
            <person name="Perotto S."/>
            <person name="Peter M."/>
            <person name="Pfister S."/>
            <person name="Riley R."/>
            <person name="Sitrit Y."/>
            <person name="Stielow J.B."/>
            <person name="Szollosi G."/>
            <person name="Zifcakova L."/>
            <person name="Stursova M."/>
            <person name="Spatafora J.W."/>
            <person name="Tedersoo L."/>
            <person name="Vaario L.M."/>
            <person name="Yamada A."/>
            <person name="Yan M."/>
            <person name="Wang P."/>
            <person name="Xu J."/>
            <person name="Bruns T."/>
            <person name="Baldrian P."/>
            <person name="Vilgalys R."/>
            <person name="Dunand C."/>
            <person name="Henrissat B."/>
            <person name="Grigoriev I.V."/>
            <person name="Hibbett D."/>
            <person name="Nagy L.G."/>
            <person name="Martin F.M."/>
        </authorList>
    </citation>
    <scope>NUCLEOTIDE SEQUENCE</scope>
    <source>
        <strain evidence="1">BED1</strain>
    </source>
</reference>
<dbReference type="AlphaFoldDB" id="A0AAD4BNH6"/>
<keyword evidence="1" id="KW-0378">Hydrolase</keyword>
<dbReference type="EMBL" id="WHUW01000026">
    <property type="protein sequence ID" value="KAF8435016.1"/>
    <property type="molecule type" value="Genomic_DNA"/>
</dbReference>
<sequence>MMATASLYPPAVHAMANHISNCLKSHRARFSARFHQLPLFVGVQGPQGSGKTFLTSRLRALLADPPYSLSVAVLSIDDLYLSHAGLTALAEAHPRNRLLHGRGQPGTHDVVLGCTILSALKAINDGSRTGDDQGTDAGTDAGVGQVALPMFDKSLYDGAGDRAPSTRAVRAPIDVVVLEGWCVGFYPVTRAEVEARWEGRGVPELDSLTDECGFDMREYVGLEDVLEVNALLRAYVEWWQALDAFIQIQGPSLAVVYRWRLQQEQEMKVKNGGRGMTDAEVKTCVSTHSLVVFAFRQRAPTGSWIGTFLDMPSLGMG</sequence>
<reference evidence="1" key="1">
    <citation type="submission" date="2019-10" db="EMBL/GenBank/DDBJ databases">
        <authorList>
            <consortium name="DOE Joint Genome Institute"/>
            <person name="Kuo A."/>
            <person name="Miyauchi S."/>
            <person name="Kiss E."/>
            <person name="Drula E."/>
            <person name="Kohler A."/>
            <person name="Sanchez-Garcia M."/>
            <person name="Andreopoulos B."/>
            <person name="Barry K.W."/>
            <person name="Bonito G."/>
            <person name="Buee M."/>
            <person name="Carver A."/>
            <person name="Chen C."/>
            <person name="Cichocki N."/>
            <person name="Clum A."/>
            <person name="Culley D."/>
            <person name="Crous P.W."/>
            <person name="Fauchery L."/>
            <person name="Girlanda M."/>
            <person name="Hayes R."/>
            <person name="Keri Z."/>
            <person name="LaButti K."/>
            <person name="Lipzen A."/>
            <person name="Lombard V."/>
            <person name="Magnuson J."/>
            <person name="Maillard F."/>
            <person name="Morin E."/>
            <person name="Murat C."/>
            <person name="Nolan M."/>
            <person name="Ohm R."/>
            <person name="Pangilinan J."/>
            <person name="Pereira M."/>
            <person name="Perotto S."/>
            <person name="Peter M."/>
            <person name="Riley R."/>
            <person name="Sitrit Y."/>
            <person name="Stielow B."/>
            <person name="Szollosi G."/>
            <person name="Zifcakova L."/>
            <person name="Stursova M."/>
            <person name="Spatafora J.W."/>
            <person name="Tedersoo L."/>
            <person name="Vaario L.-M."/>
            <person name="Yamada A."/>
            <person name="Yan M."/>
            <person name="Wang P."/>
            <person name="Xu J."/>
            <person name="Bruns T."/>
            <person name="Baldrian P."/>
            <person name="Vilgalys R."/>
            <person name="Henrissat B."/>
            <person name="Grigoriev I.V."/>
            <person name="Hibbett D."/>
            <person name="Nagy L.G."/>
            <person name="Martin F.M."/>
        </authorList>
    </citation>
    <scope>NUCLEOTIDE SEQUENCE</scope>
    <source>
        <strain evidence="1">BED1</strain>
    </source>
</reference>
<accession>A0AAD4BNH6</accession>
<evidence type="ECO:0000313" key="1">
    <source>
        <dbReference type="EMBL" id="KAF8435016.1"/>
    </source>
</evidence>
<keyword evidence="2" id="KW-1185">Reference proteome</keyword>
<organism evidence="1 2">
    <name type="scientific">Boletus edulis BED1</name>
    <dbReference type="NCBI Taxonomy" id="1328754"/>
    <lineage>
        <taxon>Eukaryota</taxon>
        <taxon>Fungi</taxon>
        <taxon>Dikarya</taxon>
        <taxon>Basidiomycota</taxon>
        <taxon>Agaricomycotina</taxon>
        <taxon>Agaricomycetes</taxon>
        <taxon>Agaricomycetidae</taxon>
        <taxon>Boletales</taxon>
        <taxon>Boletineae</taxon>
        <taxon>Boletaceae</taxon>
        <taxon>Boletoideae</taxon>
        <taxon>Boletus</taxon>
    </lineage>
</organism>
<protein>
    <submittedName>
        <fullName evidence="1">P-loop containing nucleoside triphosphate hydrolase protein</fullName>
    </submittedName>
</protein>